<gene>
    <name evidence="1" type="ORF">FGO68_gene685</name>
</gene>
<keyword evidence="2" id="KW-1185">Reference proteome</keyword>
<proteinExistence type="predicted"/>
<name>A0A8J8NJR8_HALGN</name>
<protein>
    <submittedName>
        <fullName evidence="1">Uncharacterized protein</fullName>
    </submittedName>
</protein>
<reference evidence="1" key="1">
    <citation type="submission" date="2019-06" db="EMBL/GenBank/DDBJ databases">
        <authorList>
            <person name="Zheng W."/>
        </authorList>
    </citation>
    <scope>NUCLEOTIDE SEQUENCE</scope>
    <source>
        <strain evidence="1">QDHG01</strain>
    </source>
</reference>
<accession>A0A8J8NJR8</accession>
<comment type="caution">
    <text evidence="1">The sequence shown here is derived from an EMBL/GenBank/DDBJ whole genome shotgun (WGS) entry which is preliminary data.</text>
</comment>
<evidence type="ECO:0000313" key="1">
    <source>
        <dbReference type="EMBL" id="TNV75765.1"/>
    </source>
</evidence>
<organism evidence="1 2">
    <name type="scientific">Halteria grandinella</name>
    <dbReference type="NCBI Taxonomy" id="5974"/>
    <lineage>
        <taxon>Eukaryota</taxon>
        <taxon>Sar</taxon>
        <taxon>Alveolata</taxon>
        <taxon>Ciliophora</taxon>
        <taxon>Intramacronucleata</taxon>
        <taxon>Spirotrichea</taxon>
        <taxon>Stichotrichia</taxon>
        <taxon>Sporadotrichida</taxon>
        <taxon>Halteriidae</taxon>
        <taxon>Halteria</taxon>
    </lineage>
</organism>
<dbReference type="EMBL" id="RRYP01014870">
    <property type="protein sequence ID" value="TNV75765.1"/>
    <property type="molecule type" value="Genomic_DNA"/>
</dbReference>
<sequence>MVPIPSALPLLPMYRFHLGSTRNILPDSETKSDNTIVLTFTACSDDHTPEAWTLFNEAIHIQGIIDYFTSHKVKTFDLITKDIKMITQKLLTEINGKEETYRQMRVELQDAASEINERTRMVNEFIKNFQEQEYPEELVTEYEQLKGMKDTILQQNQKCKLMIIPLLSEKQDIENQLSVLLEIAERKSFELVEWDDKLFD</sequence>
<dbReference type="AlphaFoldDB" id="A0A8J8NJR8"/>
<evidence type="ECO:0000313" key="2">
    <source>
        <dbReference type="Proteomes" id="UP000785679"/>
    </source>
</evidence>
<dbReference type="Proteomes" id="UP000785679">
    <property type="component" value="Unassembled WGS sequence"/>
</dbReference>